<evidence type="ECO:0000313" key="1">
    <source>
        <dbReference type="EMBL" id="HDX33010.1"/>
    </source>
</evidence>
<dbReference type="InterPro" id="IPR024992">
    <property type="entry name" value="DUF3891"/>
</dbReference>
<proteinExistence type="predicted"/>
<accession>A0A7C1JZG3</accession>
<protein>
    <submittedName>
        <fullName evidence="1">DUF3891 family protein</fullName>
    </submittedName>
</protein>
<gene>
    <name evidence="1" type="ORF">ENQ20_16220</name>
</gene>
<organism evidence="1">
    <name type="scientific">Caldilinea aerophila</name>
    <dbReference type="NCBI Taxonomy" id="133453"/>
    <lineage>
        <taxon>Bacteria</taxon>
        <taxon>Bacillati</taxon>
        <taxon>Chloroflexota</taxon>
        <taxon>Caldilineae</taxon>
        <taxon>Caldilineales</taxon>
        <taxon>Caldilineaceae</taxon>
        <taxon>Caldilinea</taxon>
    </lineage>
</organism>
<sequence length="261" mass="30147">MIVRELADGRLLCIHQPTHAMMAETFCRHWGNRDFARPFPYDAVMLAVGQHDNGWWEWEQQPRLRSDGYPMDFVHDDDPLGKVALWQRGVARASAQHPYAGLLVARHAALLYQAFPGHGWDDTVQTAIRRFVEDAEKLAERIRFALQEVSEAAEWLTPARIEANARLLQFGDIASLQVLMPWTERREIHRCPVDFEGTETTLIMTHDETCIHFEPWPFDVDSFTVSIIGRVITQTHFASEAQYHAALLAAPYKQMIWRVER</sequence>
<name>A0A7C1JZG3_9CHLR</name>
<reference evidence="1" key="1">
    <citation type="journal article" date="2020" name="mSystems">
        <title>Genome- and Community-Level Interaction Insights into Carbon Utilization and Element Cycling Functions of Hydrothermarchaeota in Hydrothermal Sediment.</title>
        <authorList>
            <person name="Zhou Z."/>
            <person name="Liu Y."/>
            <person name="Xu W."/>
            <person name="Pan J."/>
            <person name="Luo Z.H."/>
            <person name="Li M."/>
        </authorList>
    </citation>
    <scope>NUCLEOTIDE SEQUENCE [LARGE SCALE GENOMIC DNA]</scope>
    <source>
        <strain evidence="1">SpSt-289</strain>
    </source>
</reference>
<comment type="caution">
    <text evidence="1">The sequence shown here is derived from an EMBL/GenBank/DDBJ whole genome shotgun (WGS) entry which is preliminary data.</text>
</comment>
<dbReference type="EMBL" id="DSMG01000166">
    <property type="protein sequence ID" value="HDX33010.1"/>
    <property type="molecule type" value="Genomic_DNA"/>
</dbReference>
<dbReference type="AlphaFoldDB" id="A0A7C1JZG3"/>
<dbReference type="Pfam" id="PF13030">
    <property type="entry name" value="DUF3891"/>
    <property type="match status" value="1"/>
</dbReference>